<reference evidence="5" key="1">
    <citation type="journal article" date="2019" name="Int. J. Syst. Evol. Microbiol.">
        <title>The Global Catalogue of Microorganisms (GCM) 10K type strain sequencing project: providing services to taxonomists for standard genome sequencing and annotation.</title>
        <authorList>
            <consortium name="The Broad Institute Genomics Platform"/>
            <consortium name="The Broad Institute Genome Sequencing Center for Infectious Disease"/>
            <person name="Wu L."/>
            <person name="Ma J."/>
        </authorList>
    </citation>
    <scope>NUCLEOTIDE SEQUENCE [LARGE SCALE GENOMIC DNA]</scope>
    <source>
        <strain evidence="5">CCM 7480</strain>
    </source>
</reference>
<evidence type="ECO:0000259" key="3">
    <source>
        <dbReference type="PROSITE" id="PS50883"/>
    </source>
</evidence>
<feature type="modified residue" description="4-aspartylphosphate" evidence="1">
    <location>
        <position position="60"/>
    </location>
</feature>
<dbReference type="Proteomes" id="UP001595665">
    <property type="component" value="Unassembled WGS sequence"/>
</dbReference>
<evidence type="ECO:0000259" key="2">
    <source>
        <dbReference type="PROSITE" id="PS50110"/>
    </source>
</evidence>
<gene>
    <name evidence="4" type="ORF">ACFOPH_08195</name>
</gene>
<dbReference type="RefSeq" id="WP_379734682.1">
    <property type="nucleotide sequence ID" value="NZ_JBHRVV010000001.1"/>
</dbReference>
<keyword evidence="1" id="KW-0597">Phosphoprotein</keyword>
<dbReference type="SUPFAM" id="SSF141868">
    <property type="entry name" value="EAL domain-like"/>
    <property type="match status" value="1"/>
</dbReference>
<keyword evidence="5" id="KW-1185">Reference proteome</keyword>
<dbReference type="SMART" id="SM00052">
    <property type="entry name" value="EAL"/>
    <property type="match status" value="1"/>
</dbReference>
<name>A0ABV7PGD2_9BURK</name>
<dbReference type="PROSITE" id="PS50883">
    <property type="entry name" value="EAL"/>
    <property type="match status" value="1"/>
</dbReference>
<protein>
    <submittedName>
        <fullName evidence="4">EAL domain-containing protein</fullName>
    </submittedName>
</protein>
<dbReference type="InterPro" id="IPR035919">
    <property type="entry name" value="EAL_sf"/>
</dbReference>
<dbReference type="Gene3D" id="3.40.50.2300">
    <property type="match status" value="1"/>
</dbReference>
<accession>A0ABV7PGD2</accession>
<evidence type="ECO:0000313" key="4">
    <source>
        <dbReference type="EMBL" id="MFC3458224.1"/>
    </source>
</evidence>
<evidence type="ECO:0000313" key="5">
    <source>
        <dbReference type="Proteomes" id="UP001595665"/>
    </source>
</evidence>
<dbReference type="InterPro" id="IPR001633">
    <property type="entry name" value="EAL_dom"/>
</dbReference>
<dbReference type="Pfam" id="PF00072">
    <property type="entry name" value="Response_reg"/>
    <property type="match status" value="1"/>
</dbReference>
<dbReference type="PROSITE" id="PS50110">
    <property type="entry name" value="RESPONSE_REGULATORY"/>
    <property type="match status" value="1"/>
</dbReference>
<comment type="caution">
    <text evidence="4">The sequence shown here is derived from an EMBL/GenBank/DDBJ whole genome shotgun (WGS) entry which is preliminary data.</text>
</comment>
<organism evidence="4 5">
    <name type="scientific">Massilia haematophila</name>
    <dbReference type="NCBI Taxonomy" id="457923"/>
    <lineage>
        <taxon>Bacteria</taxon>
        <taxon>Pseudomonadati</taxon>
        <taxon>Pseudomonadota</taxon>
        <taxon>Betaproteobacteria</taxon>
        <taxon>Burkholderiales</taxon>
        <taxon>Oxalobacteraceae</taxon>
        <taxon>Telluria group</taxon>
        <taxon>Massilia</taxon>
    </lineage>
</organism>
<dbReference type="SUPFAM" id="SSF52172">
    <property type="entry name" value="CheY-like"/>
    <property type="match status" value="1"/>
</dbReference>
<feature type="domain" description="Response regulatory" evidence="2">
    <location>
        <begin position="7"/>
        <end position="130"/>
    </location>
</feature>
<evidence type="ECO:0000256" key="1">
    <source>
        <dbReference type="PROSITE-ProRule" id="PRU00169"/>
    </source>
</evidence>
<dbReference type="InterPro" id="IPR001789">
    <property type="entry name" value="Sig_transdc_resp-reg_receiver"/>
</dbReference>
<dbReference type="SMART" id="SM00448">
    <property type="entry name" value="REC"/>
    <property type="match status" value="1"/>
</dbReference>
<sequence>MDIAHLHFLVAEADKGQRAAMAEMLGRLGATRITEVPDGHMALRTFQAGFTPRVHIAIIDLDLPGMDGLELIRNLATLESDVKLIVTGAQPANLLFSVETLAQVYGIDLLGSAAKPVAAARLKPLIDNYLPPAPPGAGGETPRFSFSDIGLGLQKRQFEPFFQPKIELATGQVKGLEVFARWRHPEHGLLSPAAFIDALEQNNRVDFLDWSMIEMSVERCRWFHDQGTPISISINLAPETLAHPAFIRQITACLGRHTVLPDYITFEMPESSVLNTDPHFIERLVRLRMMGFGLAIDDYGTGRSNLQLLARIPFSELKIDRSFVDGASKRRPLGTVLRSCLGLAHSLDRMSVAVGVETRQDWDFLQGLGCTYAQGYHIANPMEAGAFPGWLEEWRHFF</sequence>
<dbReference type="Pfam" id="PF00563">
    <property type="entry name" value="EAL"/>
    <property type="match status" value="1"/>
</dbReference>
<dbReference type="Gene3D" id="3.20.20.450">
    <property type="entry name" value="EAL domain"/>
    <property type="match status" value="1"/>
</dbReference>
<dbReference type="CDD" id="cd01948">
    <property type="entry name" value="EAL"/>
    <property type="match status" value="1"/>
</dbReference>
<feature type="domain" description="EAL" evidence="3">
    <location>
        <begin position="142"/>
        <end position="395"/>
    </location>
</feature>
<proteinExistence type="predicted"/>
<dbReference type="PANTHER" id="PTHR33121:SF70">
    <property type="entry name" value="SIGNALING PROTEIN YKOW"/>
    <property type="match status" value="1"/>
</dbReference>
<dbReference type="PANTHER" id="PTHR33121">
    <property type="entry name" value="CYCLIC DI-GMP PHOSPHODIESTERASE PDEF"/>
    <property type="match status" value="1"/>
</dbReference>
<dbReference type="EMBL" id="JBHRVV010000001">
    <property type="protein sequence ID" value="MFC3458224.1"/>
    <property type="molecule type" value="Genomic_DNA"/>
</dbReference>
<dbReference type="InterPro" id="IPR011006">
    <property type="entry name" value="CheY-like_superfamily"/>
</dbReference>
<dbReference type="InterPro" id="IPR050706">
    <property type="entry name" value="Cyclic-di-GMP_PDE-like"/>
</dbReference>